<proteinExistence type="inferred from homology"/>
<dbReference type="Proteomes" id="UP001054252">
    <property type="component" value="Unassembled WGS sequence"/>
</dbReference>
<evidence type="ECO:0000256" key="6">
    <source>
        <dbReference type="ARBA" id="ARBA00057729"/>
    </source>
</evidence>
<evidence type="ECO:0000313" key="8">
    <source>
        <dbReference type="EMBL" id="GKV02324.1"/>
    </source>
</evidence>
<evidence type="ECO:0000259" key="7">
    <source>
        <dbReference type="PROSITE" id="PS50600"/>
    </source>
</evidence>
<evidence type="ECO:0000256" key="4">
    <source>
        <dbReference type="ARBA" id="ARBA00022801"/>
    </source>
</evidence>
<dbReference type="Pfam" id="PF25352">
    <property type="entry name" value="PH_ULP"/>
    <property type="match status" value="1"/>
</dbReference>
<dbReference type="InterPro" id="IPR038765">
    <property type="entry name" value="Papain-like_cys_pep_sf"/>
</dbReference>
<comment type="similarity">
    <text evidence="1">Belongs to the peptidase C48 family.</text>
</comment>
<gene>
    <name evidence="8" type="ORF">SLEP1_g14778</name>
</gene>
<comment type="function">
    <text evidence="6">Protease that catalyzes two essential functions in the SUMO pathway: processing of full-length SUMOs to their mature forms and deconjugation of SUMO from targeted proteins.</text>
</comment>
<evidence type="ECO:0000256" key="5">
    <source>
        <dbReference type="ARBA" id="ARBA00022807"/>
    </source>
</evidence>
<feature type="domain" description="Ubiquitin-like protease family profile" evidence="7">
    <location>
        <begin position="366"/>
        <end position="560"/>
    </location>
</feature>
<dbReference type="PANTHER" id="PTHR47764:SF11">
    <property type="entry name" value="UBIQUITIN-LIKE-SPECIFIC PROTEASE 2A-RELATED"/>
    <property type="match status" value="1"/>
</dbReference>
<dbReference type="PROSITE" id="PS50600">
    <property type="entry name" value="ULP_PROTEASE"/>
    <property type="match status" value="1"/>
</dbReference>
<name>A0AAV5IR35_9ROSI</name>
<evidence type="ECO:0000256" key="3">
    <source>
        <dbReference type="ARBA" id="ARBA00022786"/>
    </source>
</evidence>
<organism evidence="8 9">
    <name type="scientific">Rubroshorea leprosula</name>
    <dbReference type="NCBI Taxonomy" id="152421"/>
    <lineage>
        <taxon>Eukaryota</taxon>
        <taxon>Viridiplantae</taxon>
        <taxon>Streptophyta</taxon>
        <taxon>Embryophyta</taxon>
        <taxon>Tracheophyta</taxon>
        <taxon>Spermatophyta</taxon>
        <taxon>Magnoliopsida</taxon>
        <taxon>eudicotyledons</taxon>
        <taxon>Gunneridae</taxon>
        <taxon>Pentapetalae</taxon>
        <taxon>rosids</taxon>
        <taxon>malvids</taxon>
        <taxon>Malvales</taxon>
        <taxon>Dipterocarpaceae</taxon>
        <taxon>Rubroshorea</taxon>
    </lineage>
</organism>
<dbReference type="GO" id="GO:0006508">
    <property type="term" value="P:proteolysis"/>
    <property type="evidence" value="ECO:0007669"/>
    <property type="project" value="UniProtKB-KW"/>
</dbReference>
<reference evidence="8 9" key="1">
    <citation type="journal article" date="2021" name="Commun. Biol.">
        <title>The genome of Shorea leprosula (Dipterocarpaceae) highlights the ecological relevance of drought in aseasonal tropical rainforests.</title>
        <authorList>
            <person name="Ng K.K.S."/>
            <person name="Kobayashi M.J."/>
            <person name="Fawcett J.A."/>
            <person name="Hatakeyama M."/>
            <person name="Paape T."/>
            <person name="Ng C.H."/>
            <person name="Ang C.C."/>
            <person name="Tnah L.H."/>
            <person name="Lee C.T."/>
            <person name="Nishiyama T."/>
            <person name="Sese J."/>
            <person name="O'Brien M.J."/>
            <person name="Copetti D."/>
            <person name="Mohd Noor M.I."/>
            <person name="Ong R.C."/>
            <person name="Putra M."/>
            <person name="Sireger I.Z."/>
            <person name="Indrioko S."/>
            <person name="Kosugi Y."/>
            <person name="Izuno A."/>
            <person name="Isagi Y."/>
            <person name="Lee S.L."/>
            <person name="Shimizu K.K."/>
        </authorList>
    </citation>
    <scope>NUCLEOTIDE SEQUENCE [LARGE SCALE GENOMIC DNA]</scope>
    <source>
        <strain evidence="8">214</strain>
    </source>
</reference>
<dbReference type="SUPFAM" id="SSF54001">
    <property type="entry name" value="Cysteine proteinases"/>
    <property type="match status" value="1"/>
</dbReference>
<keyword evidence="4" id="KW-0378">Hydrolase</keyword>
<keyword evidence="3" id="KW-0833">Ubl conjugation pathway</keyword>
<keyword evidence="9" id="KW-1185">Reference proteome</keyword>
<dbReference type="FunFam" id="3.30.310.130:FF:000006">
    <property type="entry name" value="Probable ubiquitin-like-specific protease 2B"/>
    <property type="match status" value="1"/>
</dbReference>
<dbReference type="AlphaFoldDB" id="A0AAV5IR35"/>
<comment type="caution">
    <text evidence="8">The sequence shown here is derived from an EMBL/GenBank/DDBJ whole genome shotgun (WGS) entry which is preliminary data.</text>
</comment>
<keyword evidence="2" id="KW-0645">Protease</keyword>
<sequence length="875" mass="98808">MEQAQPSRTRTAGCRRSNPFVVFDFAEEDERVEKDAEMLLCRFKQRKRRQSVSPIDNHTFLKCFAPIPTQQRVISSTLIDLDNEVAQGAKCRKDEISNGPVDIDVEVAQGAKSQKGGNGPIDVDAVDNEIIKKGISGQGLLSVPSNSECEEVGAISDDDDSIEISSPLASASSLAESIVSSQEQVLVYGTNGTRNARENKEVIISSDFIVYGEIYCTEAQLTFSDAALKVESSTMNGTDRTFSFEWAIDDIISIESEWCGRVETAFISLVLRSKDSKTAGNADETSVIESLRFSVYDSCWSEKQEAIQSLNVRYKGLWRITLDIDRENEGNALRGQHSEAFSNLYLSNLHECFEEVIYPEGDPDAILVRKRDVDLLCPETFINDTIIDFYIKYLKNKIQPEEQHRFYFFNSFFFRKLSDLDKYPSSACEARAAFQRVHKWTRKVDIFKKDYIFIPVNYSFHWSLIVICHPGEVANLKDDELAELPKVPCILHMDSIKGSHRGLKNLFQSYLCEEWKERCGGAADDISSKFFHLQFVPLELPQQENSFDCGLFLLHYVELFIHDAPTNFSPLKISKFSNFLTRNWFPPVEASSKRSHIQRLIYEVLKDQSYKASSASSVDGYPLFHSPQRIERETGLEVLGQDHSSNCNNAQEGIKISQSGAYPQTPNQQIEDSIAFEEFLKLGNYGRSLSDRNNCEINTLPGRNAMSPVEEVEVTCEKIAVDTSSEIDNRQVELQTKSPSRARFTGRYNSALEPPQNQQVLLRVGDSFSGSSGSDFQMLTEMRPEFEGCIHLDRTDKPESSSSSSEYLADCIVEDSEDDSARKYCESKRDPSSSCREIPALSYREAESKRNTNAEKHQILMINGDPAQVVVQVDE</sequence>
<protein>
    <recommendedName>
        <fullName evidence="7">Ubiquitin-like protease family profile domain-containing protein</fullName>
    </recommendedName>
</protein>
<evidence type="ECO:0000313" key="9">
    <source>
        <dbReference type="Proteomes" id="UP001054252"/>
    </source>
</evidence>
<evidence type="ECO:0000256" key="2">
    <source>
        <dbReference type="ARBA" id="ARBA00022670"/>
    </source>
</evidence>
<dbReference type="InterPro" id="IPR057375">
    <property type="entry name" value="ULP2A/B_PH"/>
</dbReference>
<dbReference type="InterPro" id="IPR003653">
    <property type="entry name" value="Peptidase_C48_C"/>
</dbReference>
<keyword evidence="5" id="KW-0788">Thiol protease</keyword>
<dbReference type="EMBL" id="BPVZ01000018">
    <property type="protein sequence ID" value="GKV02324.1"/>
    <property type="molecule type" value="Genomic_DNA"/>
</dbReference>
<dbReference type="GO" id="GO:0008234">
    <property type="term" value="F:cysteine-type peptidase activity"/>
    <property type="evidence" value="ECO:0007669"/>
    <property type="project" value="UniProtKB-KW"/>
</dbReference>
<dbReference type="Gene3D" id="1.10.418.20">
    <property type="match status" value="1"/>
</dbReference>
<dbReference type="Pfam" id="PF02902">
    <property type="entry name" value="Peptidase_C48"/>
    <property type="match status" value="1"/>
</dbReference>
<dbReference type="PANTHER" id="PTHR47764">
    <property type="entry name" value="UBIQUITIN-LIKE-SPECIFIC PROTEASE 2B-RELATED"/>
    <property type="match status" value="1"/>
</dbReference>
<dbReference type="Gene3D" id="3.30.310.130">
    <property type="entry name" value="Ubiquitin-related"/>
    <property type="match status" value="1"/>
</dbReference>
<accession>A0AAV5IR35</accession>
<evidence type="ECO:0000256" key="1">
    <source>
        <dbReference type="ARBA" id="ARBA00005234"/>
    </source>
</evidence>